<dbReference type="PANTHER" id="PTHR30462:SF0">
    <property type="entry name" value="INTERMEMBRANE TRANSPORT PROTEIN YEBT"/>
    <property type="match status" value="1"/>
</dbReference>
<dbReference type="GO" id="GO:0005886">
    <property type="term" value="C:plasma membrane"/>
    <property type="evidence" value="ECO:0007669"/>
    <property type="project" value="UniProtKB-SubCell"/>
</dbReference>
<protein>
    <submittedName>
        <fullName evidence="9">Paraquat-inducible protein B</fullName>
    </submittedName>
</protein>
<dbReference type="AlphaFoldDB" id="A0A7W9ZDQ7"/>
<reference evidence="9 10" key="1">
    <citation type="submission" date="2020-08" db="EMBL/GenBank/DDBJ databases">
        <title>Genomic Encyclopedia of Type Strains, Phase IV (KMG-IV): sequencing the most valuable type-strain genomes for metagenomic binning, comparative biology and taxonomic classification.</title>
        <authorList>
            <person name="Goeker M."/>
        </authorList>
    </citation>
    <scope>NUCLEOTIDE SEQUENCE [LARGE SCALE GENOMIC DNA]</scope>
    <source>
        <strain evidence="9 10">DSM 11590</strain>
    </source>
</reference>
<evidence type="ECO:0000259" key="8">
    <source>
        <dbReference type="Pfam" id="PF02470"/>
    </source>
</evidence>
<dbReference type="InterPro" id="IPR003399">
    <property type="entry name" value="Mce/MlaD"/>
</dbReference>
<proteinExistence type="predicted"/>
<feature type="domain" description="Mce/MlaD" evidence="8">
    <location>
        <begin position="292"/>
        <end position="396"/>
    </location>
</feature>
<dbReference type="Pfam" id="PF02470">
    <property type="entry name" value="MlaD"/>
    <property type="match status" value="3"/>
</dbReference>
<dbReference type="RefSeq" id="WP_184261582.1">
    <property type="nucleotide sequence ID" value="NZ_JACIIX010000002.1"/>
</dbReference>
<keyword evidence="10" id="KW-1185">Reference proteome</keyword>
<evidence type="ECO:0000256" key="6">
    <source>
        <dbReference type="ARBA" id="ARBA00023136"/>
    </source>
</evidence>
<feature type="domain" description="Mce/MlaD" evidence="8">
    <location>
        <begin position="47"/>
        <end position="138"/>
    </location>
</feature>
<keyword evidence="2" id="KW-1003">Cell membrane</keyword>
<feature type="domain" description="Mce/MlaD" evidence="8">
    <location>
        <begin position="163"/>
        <end position="223"/>
    </location>
</feature>
<accession>A0A7W9ZDQ7</accession>
<comment type="caution">
    <text evidence="9">The sequence shown here is derived from an EMBL/GenBank/DDBJ whole genome shotgun (WGS) entry which is preliminary data.</text>
</comment>
<evidence type="ECO:0000313" key="9">
    <source>
        <dbReference type="EMBL" id="MBB6209360.1"/>
    </source>
</evidence>
<sequence length="541" mass="58586">MTDDTPFRPAEPHVAPSRRIRPSLVWGIPLIAALIGLALVVQTLSKRGPTITVSFASAEGIEPGKTKVKFKNVDIGDVKTVTLTPDRTRVTATIDLVKEAETFAVEGSRFWVVRPRFAGSGISGLGTLLSGAYIAVDVGRSDRKVTDFTGVDEPPVVASDVPGRRFQLHAADLGSLDVGSPVFFRRIEAGHVEWFSLNPDGNGLTLGVFIKAPYDRFVTPDSRFWHASGVDLRLDAGGVRVQTQSLATILLGGVAFETLPGGDPAAHVAEGTQFWLAADRTEALKAPDGTPQTLVLRFRQSIRGLSVGAPVDFRGIEIGQVRSIDVTYDRSTGDFFSPVVVDIYPQRLGSASATFRADSTPEQQLQLLGNLVRHGLRAQLRSGNLLTGQLYVALDFFPKADPVRFDARLDPPELPTLPSDLQELQAQVQGILRKVEALPLETLGQDAHRVMTALEGTLKRLDTLAARADRETLPEVVLAVRDLRQTLKVLEGNMAGDAPLPQETRQALKGLSDAARSIKVLTDTLERNPEALLQGKKESSR</sequence>
<evidence type="ECO:0000256" key="1">
    <source>
        <dbReference type="ARBA" id="ARBA00004533"/>
    </source>
</evidence>
<evidence type="ECO:0000313" key="10">
    <source>
        <dbReference type="Proteomes" id="UP000544872"/>
    </source>
</evidence>
<feature type="transmembrane region" description="Helical" evidence="7">
    <location>
        <begin position="24"/>
        <end position="44"/>
    </location>
</feature>
<evidence type="ECO:0000256" key="2">
    <source>
        <dbReference type="ARBA" id="ARBA00022475"/>
    </source>
</evidence>
<keyword evidence="3" id="KW-0997">Cell inner membrane</keyword>
<dbReference type="Proteomes" id="UP000544872">
    <property type="component" value="Unassembled WGS sequence"/>
</dbReference>
<keyword evidence="6 7" id="KW-0472">Membrane</keyword>
<name>A0A7W9ZDQ7_NOVIT</name>
<keyword evidence="5 7" id="KW-1133">Transmembrane helix</keyword>
<dbReference type="PANTHER" id="PTHR30462">
    <property type="entry name" value="INTERMEMBRANE TRANSPORT PROTEIN PQIB-RELATED"/>
    <property type="match status" value="1"/>
</dbReference>
<keyword evidence="4 7" id="KW-0812">Transmembrane</keyword>
<evidence type="ECO:0000256" key="5">
    <source>
        <dbReference type="ARBA" id="ARBA00022989"/>
    </source>
</evidence>
<evidence type="ECO:0000256" key="3">
    <source>
        <dbReference type="ARBA" id="ARBA00022519"/>
    </source>
</evidence>
<comment type="subcellular location">
    <subcellularLocation>
        <location evidence="1">Cell inner membrane</location>
    </subcellularLocation>
</comment>
<dbReference type="EMBL" id="JACIIX010000002">
    <property type="protein sequence ID" value="MBB6209360.1"/>
    <property type="molecule type" value="Genomic_DNA"/>
</dbReference>
<organism evidence="9 10">
    <name type="scientific">Novispirillum itersonii</name>
    <name type="common">Aquaspirillum itersonii</name>
    <dbReference type="NCBI Taxonomy" id="189"/>
    <lineage>
        <taxon>Bacteria</taxon>
        <taxon>Pseudomonadati</taxon>
        <taxon>Pseudomonadota</taxon>
        <taxon>Alphaproteobacteria</taxon>
        <taxon>Rhodospirillales</taxon>
        <taxon>Novispirillaceae</taxon>
        <taxon>Novispirillum</taxon>
    </lineage>
</organism>
<dbReference type="InterPro" id="IPR051800">
    <property type="entry name" value="PqiA-PqiB_transport"/>
</dbReference>
<evidence type="ECO:0000256" key="4">
    <source>
        <dbReference type="ARBA" id="ARBA00022692"/>
    </source>
</evidence>
<evidence type="ECO:0000256" key="7">
    <source>
        <dbReference type="SAM" id="Phobius"/>
    </source>
</evidence>
<gene>
    <name evidence="9" type="ORF">FHS48_000762</name>
</gene>